<proteinExistence type="predicted"/>
<evidence type="ECO:0000313" key="1">
    <source>
        <dbReference type="EMBL" id="MPN49258.1"/>
    </source>
</evidence>
<organism evidence="1">
    <name type="scientific">bioreactor metagenome</name>
    <dbReference type="NCBI Taxonomy" id="1076179"/>
    <lineage>
        <taxon>unclassified sequences</taxon>
        <taxon>metagenomes</taxon>
        <taxon>ecological metagenomes</taxon>
    </lineage>
</organism>
<dbReference type="AlphaFoldDB" id="A0A645ID73"/>
<dbReference type="InterPro" id="IPR011990">
    <property type="entry name" value="TPR-like_helical_dom_sf"/>
</dbReference>
<accession>A0A645ID73</accession>
<dbReference type="EMBL" id="VSSQ01112313">
    <property type="protein sequence ID" value="MPN49258.1"/>
    <property type="molecule type" value="Genomic_DNA"/>
</dbReference>
<reference evidence="1" key="1">
    <citation type="submission" date="2019-08" db="EMBL/GenBank/DDBJ databases">
        <authorList>
            <person name="Kucharzyk K."/>
            <person name="Murdoch R.W."/>
            <person name="Higgins S."/>
            <person name="Loffler F."/>
        </authorList>
    </citation>
    <scope>NUCLEOTIDE SEQUENCE</scope>
</reference>
<evidence type="ECO:0008006" key="2">
    <source>
        <dbReference type="Google" id="ProtNLM"/>
    </source>
</evidence>
<name>A0A645ID73_9ZZZZ</name>
<dbReference type="Gene3D" id="1.25.40.10">
    <property type="entry name" value="Tetratricopeptide repeat domain"/>
    <property type="match status" value="1"/>
</dbReference>
<sequence length="159" mass="17570">MRRIKPTIEACQKGEIALSRKDFGKAEGSFRSALATTPRDYAANVLMAKCLSAQDKDAQALEYAQAATKIYPQEAQAQKMVGVLALAQKDPAKAYEHLDRYDRLIPGDAGVTFLKGVSLEGMGRKQDAANQYAAYLRRTQRGKAAEYAYSRLQGWGYVK</sequence>
<comment type="caution">
    <text evidence="1">The sequence shown here is derived from an EMBL/GenBank/DDBJ whole genome shotgun (WGS) entry which is preliminary data.</text>
</comment>
<protein>
    <recommendedName>
        <fullName evidence="2">Beta-barrel assembly-enhancing protease</fullName>
    </recommendedName>
</protein>
<dbReference type="Pfam" id="PF14559">
    <property type="entry name" value="TPR_19"/>
    <property type="match status" value="1"/>
</dbReference>
<gene>
    <name evidence="1" type="ORF">SDC9_196873</name>
</gene>
<dbReference type="SUPFAM" id="SSF48452">
    <property type="entry name" value="TPR-like"/>
    <property type="match status" value="1"/>
</dbReference>